<feature type="transmembrane region" description="Helical" evidence="1">
    <location>
        <begin position="111"/>
        <end position="131"/>
    </location>
</feature>
<evidence type="ECO:0000313" key="2">
    <source>
        <dbReference type="EMBL" id="GAI78741.1"/>
    </source>
</evidence>
<sequence>MTLVLFFIFVFFVFAIVFSWLSKVIRLYGGLNYIIDNELPDPLTIESYFILRIVEFRFAFIFIILSLAFSYVLKVGVYQKEYNQKEKLFVIIYGVLAIFYQFFLFARGLLILDLIAFTLVTFYMIFIYIPFFKHSVKNYRSVDDPVYKKGFLSLAIMAFSLTLILVCQLIDRVFVIALDIVGYTPFYFAGWTFALIALFGAYFGYIRPKSKE</sequence>
<keyword evidence="1" id="KW-1133">Transmembrane helix</keyword>
<feature type="transmembrane region" description="Helical" evidence="1">
    <location>
        <begin position="151"/>
        <end position="174"/>
    </location>
</feature>
<comment type="caution">
    <text evidence="2">The sequence shown here is derived from an EMBL/GenBank/DDBJ whole genome shotgun (WGS) entry which is preliminary data.</text>
</comment>
<dbReference type="EMBL" id="BARW01007975">
    <property type="protein sequence ID" value="GAI78741.1"/>
    <property type="molecule type" value="Genomic_DNA"/>
</dbReference>
<keyword evidence="1" id="KW-0472">Membrane</keyword>
<reference evidence="2" key="1">
    <citation type="journal article" date="2014" name="Front. Microbiol.">
        <title>High frequency of phylogenetically diverse reductive dehalogenase-homologous genes in deep subseafloor sedimentary metagenomes.</title>
        <authorList>
            <person name="Kawai M."/>
            <person name="Futagami T."/>
            <person name="Toyoda A."/>
            <person name="Takaki Y."/>
            <person name="Nishi S."/>
            <person name="Hori S."/>
            <person name="Arai W."/>
            <person name="Tsubouchi T."/>
            <person name="Morono Y."/>
            <person name="Uchiyama I."/>
            <person name="Ito T."/>
            <person name="Fujiyama A."/>
            <person name="Inagaki F."/>
            <person name="Takami H."/>
        </authorList>
    </citation>
    <scope>NUCLEOTIDE SEQUENCE</scope>
    <source>
        <strain evidence="2">Expedition CK06-06</strain>
    </source>
</reference>
<protein>
    <submittedName>
        <fullName evidence="2">Uncharacterized protein</fullName>
    </submittedName>
</protein>
<accession>X1SHV5</accession>
<organism evidence="2">
    <name type="scientific">marine sediment metagenome</name>
    <dbReference type="NCBI Taxonomy" id="412755"/>
    <lineage>
        <taxon>unclassified sequences</taxon>
        <taxon>metagenomes</taxon>
        <taxon>ecological metagenomes</taxon>
    </lineage>
</organism>
<dbReference type="AlphaFoldDB" id="X1SHV5"/>
<name>X1SHV5_9ZZZZ</name>
<evidence type="ECO:0000256" key="1">
    <source>
        <dbReference type="SAM" id="Phobius"/>
    </source>
</evidence>
<gene>
    <name evidence="2" type="ORF">S12H4_16482</name>
</gene>
<feature type="transmembrane region" description="Helical" evidence="1">
    <location>
        <begin position="56"/>
        <end position="76"/>
    </location>
</feature>
<feature type="transmembrane region" description="Helical" evidence="1">
    <location>
        <begin position="186"/>
        <end position="206"/>
    </location>
</feature>
<feature type="transmembrane region" description="Helical" evidence="1">
    <location>
        <begin position="88"/>
        <end position="105"/>
    </location>
</feature>
<proteinExistence type="predicted"/>
<keyword evidence="1" id="KW-0812">Transmembrane</keyword>